<dbReference type="GO" id="GO:0005829">
    <property type="term" value="C:cytosol"/>
    <property type="evidence" value="ECO:0007669"/>
    <property type="project" value="TreeGrafter"/>
</dbReference>
<dbReference type="GO" id="GO:0005739">
    <property type="term" value="C:mitochondrion"/>
    <property type="evidence" value="ECO:0007669"/>
    <property type="project" value="TreeGrafter"/>
</dbReference>
<dbReference type="EMBL" id="HBUF01255736">
    <property type="protein sequence ID" value="CAG6681451.1"/>
    <property type="molecule type" value="Transcribed_RNA"/>
</dbReference>
<dbReference type="EMBL" id="HBUF01255734">
    <property type="protein sequence ID" value="CAG6681449.1"/>
    <property type="molecule type" value="Transcribed_RNA"/>
</dbReference>
<feature type="signal peptide" evidence="2">
    <location>
        <begin position="1"/>
        <end position="24"/>
    </location>
</feature>
<comment type="similarity">
    <text evidence="1">Belongs to the RutC family.</text>
</comment>
<dbReference type="EMBL" id="HBUF01255733">
    <property type="protein sequence ID" value="CAG6681448.1"/>
    <property type="molecule type" value="Transcribed_RNA"/>
</dbReference>
<dbReference type="GO" id="GO:0019239">
    <property type="term" value="F:deaminase activity"/>
    <property type="evidence" value="ECO:0007669"/>
    <property type="project" value="TreeGrafter"/>
</dbReference>
<protein>
    <submittedName>
        <fullName evidence="3">Ribonuclease UK114</fullName>
    </submittedName>
</protein>
<feature type="chain" id="PRO_5036428637" evidence="2">
    <location>
        <begin position="25"/>
        <end position="182"/>
    </location>
</feature>
<keyword evidence="2" id="KW-0732">Signal</keyword>
<name>A0A8D8T6W1_9HEMI</name>
<dbReference type="FunFam" id="3.30.1330.40:FF:000001">
    <property type="entry name" value="L-PSP family endoribonuclease"/>
    <property type="match status" value="1"/>
</dbReference>
<dbReference type="SUPFAM" id="SSF55298">
    <property type="entry name" value="YjgF-like"/>
    <property type="match status" value="1"/>
</dbReference>
<dbReference type="InterPro" id="IPR006056">
    <property type="entry name" value="RidA"/>
</dbReference>
<dbReference type="EMBL" id="HBUF01338803">
    <property type="protein sequence ID" value="CAG6698854.1"/>
    <property type="molecule type" value="Transcribed_RNA"/>
</dbReference>
<dbReference type="InterPro" id="IPR006175">
    <property type="entry name" value="YjgF/YER057c/UK114"/>
</dbReference>
<dbReference type="PROSITE" id="PS01094">
    <property type="entry name" value="UPF0076"/>
    <property type="match status" value="1"/>
</dbReference>
<organism evidence="3">
    <name type="scientific">Cacopsylla melanoneura</name>
    <dbReference type="NCBI Taxonomy" id="428564"/>
    <lineage>
        <taxon>Eukaryota</taxon>
        <taxon>Metazoa</taxon>
        <taxon>Ecdysozoa</taxon>
        <taxon>Arthropoda</taxon>
        <taxon>Hexapoda</taxon>
        <taxon>Insecta</taxon>
        <taxon>Pterygota</taxon>
        <taxon>Neoptera</taxon>
        <taxon>Paraneoptera</taxon>
        <taxon>Hemiptera</taxon>
        <taxon>Sternorrhyncha</taxon>
        <taxon>Psylloidea</taxon>
        <taxon>Psyllidae</taxon>
        <taxon>Psyllinae</taxon>
        <taxon>Cacopsylla</taxon>
    </lineage>
</organism>
<sequence length="182" mass="19487">MAAMIEHSCPIISSLSILLVFVQLGPFNTPTANPLSHTDFPINQKCQNSSMASNALKKIIYSPLAPKPVGPYNQAVQCDRTLYISGVLGIDAASGKMADGVENQAKQALTNMGYILKEAGGSYDHVVKSTILLNDINDFATVNNVYGQFFKQPYPARSTFQVGKLPLGAAVEIEAIAGIEPK</sequence>
<dbReference type="NCBIfam" id="TIGR00004">
    <property type="entry name" value="Rid family detoxifying hydrolase"/>
    <property type="match status" value="1"/>
</dbReference>
<dbReference type="CDD" id="cd00448">
    <property type="entry name" value="YjgF_YER057c_UK114_family"/>
    <property type="match status" value="1"/>
</dbReference>
<evidence type="ECO:0000256" key="2">
    <source>
        <dbReference type="SAM" id="SignalP"/>
    </source>
</evidence>
<dbReference type="AlphaFoldDB" id="A0A8D8T6W1"/>
<dbReference type="InterPro" id="IPR019897">
    <property type="entry name" value="RidA_CS"/>
</dbReference>
<accession>A0A8D8T6W1</accession>
<reference evidence="3" key="1">
    <citation type="submission" date="2021-05" db="EMBL/GenBank/DDBJ databases">
        <authorList>
            <person name="Alioto T."/>
            <person name="Alioto T."/>
            <person name="Gomez Garrido J."/>
        </authorList>
    </citation>
    <scope>NUCLEOTIDE SEQUENCE</scope>
</reference>
<dbReference type="PANTHER" id="PTHR11803">
    <property type="entry name" value="2-IMINOBUTANOATE/2-IMINOPROPANOATE DEAMINASE RIDA"/>
    <property type="match status" value="1"/>
</dbReference>
<evidence type="ECO:0000313" key="3">
    <source>
        <dbReference type="EMBL" id="CAG6681451.1"/>
    </source>
</evidence>
<dbReference type="PANTHER" id="PTHR11803:SF39">
    <property type="entry name" value="2-IMINOBUTANOATE_2-IMINOPROPANOATE DEAMINASE"/>
    <property type="match status" value="1"/>
</dbReference>
<dbReference type="Gene3D" id="3.30.1330.40">
    <property type="entry name" value="RutC-like"/>
    <property type="match status" value="1"/>
</dbReference>
<dbReference type="Pfam" id="PF01042">
    <property type="entry name" value="Ribonuc_L-PSP"/>
    <property type="match status" value="1"/>
</dbReference>
<dbReference type="InterPro" id="IPR035959">
    <property type="entry name" value="RutC-like_sf"/>
</dbReference>
<dbReference type="EMBL" id="HBUF01562625">
    <property type="protein sequence ID" value="CAG6763074.1"/>
    <property type="molecule type" value="Transcribed_RNA"/>
</dbReference>
<evidence type="ECO:0000256" key="1">
    <source>
        <dbReference type="ARBA" id="ARBA00010552"/>
    </source>
</evidence>
<dbReference type="EMBL" id="HBUF01255735">
    <property type="protein sequence ID" value="CAG6681450.1"/>
    <property type="molecule type" value="Transcribed_RNA"/>
</dbReference>
<proteinExistence type="inferred from homology"/>
<dbReference type="EMBL" id="HBUF01255737">
    <property type="protein sequence ID" value="CAG6681452.1"/>
    <property type="molecule type" value="Transcribed_RNA"/>
</dbReference>